<dbReference type="PANTHER" id="PTHR47117">
    <property type="entry name" value="STAR-RELATED LIPID TRANSFER PROTEIN 9"/>
    <property type="match status" value="1"/>
</dbReference>
<evidence type="ECO:0000313" key="5">
    <source>
        <dbReference type="EMBL" id="KAL3873217.1"/>
    </source>
</evidence>
<dbReference type="InterPro" id="IPR027417">
    <property type="entry name" value="P-loop_NTPase"/>
</dbReference>
<dbReference type="Pfam" id="PF00225">
    <property type="entry name" value="Kinesin"/>
    <property type="match status" value="1"/>
</dbReference>
<name>A0ABD3WKF7_SINWO</name>
<sequence>MPAGSDSVKVAVRVRPFNQREKNAGSKCIISMNGKTTVITNPVNGDTKSFSYDHSYWSHSDFTEDGEGIYHPATPEGHYADQKTVFNDLGKGVLDNAWQGYNAALFAYGQTGSGKSYSMIGYGANKGIVPITCEELFKVIDGNEDKEKQLQILQFEKEGEQEASETWENMAAA</sequence>
<dbReference type="AlphaFoldDB" id="A0ABD3WKF7"/>
<comment type="similarity">
    <text evidence="3">Belongs to the TRAFAC class myosin-kinesin ATPase superfamily. Kinesin family.</text>
</comment>
<dbReference type="GO" id="GO:0003774">
    <property type="term" value="F:cytoskeletal motor activity"/>
    <property type="evidence" value="ECO:0007669"/>
    <property type="project" value="UniProtKB-UniRule"/>
</dbReference>
<keyword evidence="6" id="KW-1185">Reference proteome</keyword>
<dbReference type="InterPro" id="IPR036961">
    <property type="entry name" value="Kinesin_motor_dom_sf"/>
</dbReference>
<evidence type="ECO:0000256" key="3">
    <source>
        <dbReference type="PROSITE-ProRule" id="PRU00283"/>
    </source>
</evidence>
<dbReference type="SUPFAM" id="SSF52540">
    <property type="entry name" value="P-loop containing nucleoside triphosphate hydrolases"/>
    <property type="match status" value="1"/>
</dbReference>
<dbReference type="GO" id="GO:0005524">
    <property type="term" value="F:ATP binding"/>
    <property type="evidence" value="ECO:0007669"/>
    <property type="project" value="UniProtKB-UniRule"/>
</dbReference>
<protein>
    <recommendedName>
        <fullName evidence="4">Kinesin motor domain-containing protein</fullName>
    </recommendedName>
</protein>
<evidence type="ECO:0000313" key="6">
    <source>
        <dbReference type="Proteomes" id="UP001634394"/>
    </source>
</evidence>
<keyword evidence="2 3" id="KW-0067">ATP-binding</keyword>
<evidence type="ECO:0000256" key="2">
    <source>
        <dbReference type="ARBA" id="ARBA00022840"/>
    </source>
</evidence>
<feature type="binding site" evidence="3">
    <location>
        <begin position="109"/>
        <end position="116"/>
    </location>
    <ligand>
        <name>ATP</name>
        <dbReference type="ChEBI" id="CHEBI:30616"/>
    </ligand>
</feature>
<proteinExistence type="inferred from homology"/>
<reference evidence="5 6" key="1">
    <citation type="submission" date="2024-11" db="EMBL/GenBank/DDBJ databases">
        <title>Chromosome-level genome assembly of the freshwater bivalve Anodonta woodiana.</title>
        <authorList>
            <person name="Chen X."/>
        </authorList>
    </citation>
    <scope>NUCLEOTIDE SEQUENCE [LARGE SCALE GENOMIC DNA]</scope>
    <source>
        <strain evidence="5">MN2024</strain>
        <tissue evidence="5">Gills</tissue>
    </source>
</reference>
<evidence type="ECO:0000256" key="1">
    <source>
        <dbReference type="ARBA" id="ARBA00022741"/>
    </source>
</evidence>
<dbReference type="Proteomes" id="UP001634394">
    <property type="component" value="Unassembled WGS sequence"/>
</dbReference>
<keyword evidence="3" id="KW-0505">Motor protein</keyword>
<keyword evidence="1 3" id="KW-0547">Nucleotide-binding</keyword>
<evidence type="ECO:0000259" key="4">
    <source>
        <dbReference type="PROSITE" id="PS50067"/>
    </source>
</evidence>
<dbReference type="SMART" id="SM00129">
    <property type="entry name" value="KISc"/>
    <property type="match status" value="1"/>
</dbReference>
<dbReference type="InterPro" id="IPR001752">
    <property type="entry name" value="Kinesin_motor_dom"/>
</dbReference>
<feature type="domain" description="Kinesin motor" evidence="4">
    <location>
        <begin position="7"/>
        <end position="173"/>
    </location>
</feature>
<organism evidence="5 6">
    <name type="scientific">Sinanodonta woodiana</name>
    <name type="common">Chinese pond mussel</name>
    <name type="synonym">Anodonta woodiana</name>
    <dbReference type="NCBI Taxonomy" id="1069815"/>
    <lineage>
        <taxon>Eukaryota</taxon>
        <taxon>Metazoa</taxon>
        <taxon>Spiralia</taxon>
        <taxon>Lophotrochozoa</taxon>
        <taxon>Mollusca</taxon>
        <taxon>Bivalvia</taxon>
        <taxon>Autobranchia</taxon>
        <taxon>Heteroconchia</taxon>
        <taxon>Palaeoheterodonta</taxon>
        <taxon>Unionida</taxon>
        <taxon>Unionoidea</taxon>
        <taxon>Unionidae</taxon>
        <taxon>Unioninae</taxon>
        <taxon>Sinanodonta</taxon>
    </lineage>
</organism>
<dbReference type="PROSITE" id="PS50067">
    <property type="entry name" value="KINESIN_MOTOR_2"/>
    <property type="match status" value="1"/>
</dbReference>
<dbReference type="EMBL" id="JBJQND010000006">
    <property type="protein sequence ID" value="KAL3873217.1"/>
    <property type="molecule type" value="Genomic_DNA"/>
</dbReference>
<gene>
    <name evidence="5" type="ORF">ACJMK2_036358</name>
</gene>
<comment type="caution">
    <text evidence="5">The sequence shown here is derived from an EMBL/GenBank/DDBJ whole genome shotgun (WGS) entry which is preliminary data.</text>
</comment>
<dbReference type="Gene3D" id="3.40.850.10">
    <property type="entry name" value="Kinesin motor domain"/>
    <property type="match status" value="1"/>
</dbReference>
<accession>A0ABD3WKF7</accession>